<evidence type="ECO:0000313" key="5">
    <source>
        <dbReference type="EMBL" id="SDY28389.1"/>
    </source>
</evidence>
<evidence type="ECO:0000313" key="6">
    <source>
        <dbReference type="Proteomes" id="UP000199529"/>
    </source>
</evidence>
<evidence type="ECO:0000256" key="3">
    <source>
        <dbReference type="ARBA" id="ARBA00022801"/>
    </source>
</evidence>
<keyword evidence="6" id="KW-1185">Reference proteome</keyword>
<dbReference type="Gene3D" id="3.30.280.10">
    <property type="entry name" value="Urease, gamma-like subunit"/>
    <property type="match status" value="1"/>
</dbReference>
<dbReference type="InterPro" id="IPR036463">
    <property type="entry name" value="Urease_gamma_sf"/>
</dbReference>
<comment type="catalytic activity">
    <reaction evidence="4">
        <text>urea + 2 H2O + H(+) = hydrogencarbonate + 2 NH4(+)</text>
        <dbReference type="Rhea" id="RHEA:20557"/>
        <dbReference type="ChEBI" id="CHEBI:15377"/>
        <dbReference type="ChEBI" id="CHEBI:15378"/>
        <dbReference type="ChEBI" id="CHEBI:16199"/>
        <dbReference type="ChEBI" id="CHEBI:17544"/>
        <dbReference type="ChEBI" id="CHEBI:28938"/>
        <dbReference type="EC" id="3.5.1.5"/>
    </reaction>
</comment>
<dbReference type="SUPFAM" id="SSF54111">
    <property type="entry name" value="Urease, gamma-subunit"/>
    <property type="match status" value="1"/>
</dbReference>
<dbReference type="PANTHER" id="PTHR33569">
    <property type="entry name" value="UREASE"/>
    <property type="match status" value="1"/>
</dbReference>
<dbReference type="PANTHER" id="PTHR33569:SF1">
    <property type="entry name" value="UREASE"/>
    <property type="match status" value="1"/>
</dbReference>
<dbReference type="InterPro" id="IPR002019">
    <property type="entry name" value="Urease_beta-like"/>
</dbReference>
<gene>
    <name evidence="5" type="ORF">SAMN05216215_102341</name>
</gene>
<dbReference type="InterPro" id="IPR050069">
    <property type="entry name" value="Urease_subunit"/>
</dbReference>
<comment type="pathway">
    <text evidence="1">Nitrogen metabolism; urea degradation; CO(2) and NH(3) from urea (urease route): step 1/1.</text>
</comment>
<dbReference type="SUPFAM" id="SSF51278">
    <property type="entry name" value="Urease, beta-subunit"/>
    <property type="match status" value="1"/>
</dbReference>
<dbReference type="GO" id="GO:0016151">
    <property type="term" value="F:nickel cation binding"/>
    <property type="evidence" value="ECO:0007669"/>
    <property type="project" value="InterPro"/>
</dbReference>
<dbReference type="GO" id="GO:0043419">
    <property type="term" value="P:urea catabolic process"/>
    <property type="evidence" value="ECO:0007669"/>
    <property type="project" value="UniProtKB-UniPathway"/>
</dbReference>
<protein>
    <recommendedName>
        <fullName evidence="2">urease</fullName>
        <ecNumber evidence="2">3.5.1.5</ecNumber>
    </recommendedName>
</protein>
<dbReference type="NCBIfam" id="NF009712">
    <property type="entry name" value="PRK13241.1"/>
    <property type="match status" value="1"/>
</dbReference>
<sequence>MLIHVAADVAQKRRDRGLRLNYPETMALLTAYVFESARDGKSVSDIMDSGRQLLTRVDVMAGVPEMIKDVQVEATFPDGTKLVTIHSPIPEAAKKEDIEIHPGKVEHPKPPHKPDCPVDCEHDQNSSQHCDKCTDEDAWHLPIEYNKNTEFVAVKVRNEADRPIQVGSHYNLSEVNAFLMVESKRASDGSTWAKISPAERLNTYADHRLNIPAGKSVRFEPGDEHCVELLKIEAKQ</sequence>
<accession>A0A1H3IM81</accession>
<keyword evidence="3" id="KW-0378">Hydrolase</keyword>
<dbReference type="InterPro" id="IPR002026">
    <property type="entry name" value="Urease_gamma/gamma-beta_su"/>
</dbReference>
<dbReference type="Gene3D" id="2.10.150.10">
    <property type="entry name" value="Urease, beta subunit"/>
    <property type="match status" value="1"/>
</dbReference>
<dbReference type="STRING" id="418495.SAMN05216215_102341"/>
<dbReference type="EC" id="3.5.1.5" evidence="2"/>
<dbReference type="UniPathway" id="UPA00258">
    <property type="reaction ID" value="UER00370"/>
</dbReference>
<dbReference type="Pfam" id="PF00547">
    <property type="entry name" value="Urease_gamma"/>
    <property type="match status" value="1"/>
</dbReference>
<evidence type="ECO:0000256" key="2">
    <source>
        <dbReference type="ARBA" id="ARBA00012934"/>
    </source>
</evidence>
<dbReference type="GO" id="GO:0009039">
    <property type="term" value="F:urease activity"/>
    <property type="evidence" value="ECO:0007669"/>
    <property type="project" value="UniProtKB-EC"/>
</dbReference>
<evidence type="ECO:0000256" key="1">
    <source>
        <dbReference type="ARBA" id="ARBA00004897"/>
    </source>
</evidence>
<dbReference type="CDD" id="cd00390">
    <property type="entry name" value="Urease_gamma"/>
    <property type="match status" value="1"/>
</dbReference>
<dbReference type="AlphaFoldDB" id="A0A1H3IM81"/>
<dbReference type="EMBL" id="FNOK01000023">
    <property type="protein sequence ID" value="SDY28389.1"/>
    <property type="molecule type" value="Genomic_DNA"/>
</dbReference>
<reference evidence="6" key="1">
    <citation type="submission" date="2016-10" db="EMBL/GenBank/DDBJ databases">
        <authorList>
            <person name="Varghese N."/>
            <person name="Submissions S."/>
        </authorList>
    </citation>
    <scope>NUCLEOTIDE SEQUENCE [LARGE SCALE GENOMIC DNA]</scope>
    <source>
        <strain evidence="6">CGMCC 4.3530</strain>
    </source>
</reference>
<proteinExistence type="predicted"/>
<dbReference type="InterPro" id="IPR036461">
    <property type="entry name" value="Urease_betasu_sf"/>
</dbReference>
<name>A0A1H3IM81_9PSEU</name>
<dbReference type="GO" id="GO:0035550">
    <property type="term" value="C:urease complex"/>
    <property type="evidence" value="ECO:0007669"/>
    <property type="project" value="InterPro"/>
</dbReference>
<dbReference type="NCBIfam" id="TIGR00193">
    <property type="entry name" value="urease_gam"/>
    <property type="match status" value="1"/>
</dbReference>
<dbReference type="Pfam" id="PF00699">
    <property type="entry name" value="Urease_beta"/>
    <property type="match status" value="1"/>
</dbReference>
<evidence type="ECO:0000256" key="4">
    <source>
        <dbReference type="ARBA" id="ARBA00047778"/>
    </source>
</evidence>
<dbReference type="Proteomes" id="UP000199529">
    <property type="component" value="Unassembled WGS sequence"/>
</dbReference>
<organism evidence="5 6">
    <name type="scientific">Saccharopolyspora shandongensis</name>
    <dbReference type="NCBI Taxonomy" id="418495"/>
    <lineage>
        <taxon>Bacteria</taxon>
        <taxon>Bacillati</taxon>
        <taxon>Actinomycetota</taxon>
        <taxon>Actinomycetes</taxon>
        <taxon>Pseudonocardiales</taxon>
        <taxon>Pseudonocardiaceae</taxon>
        <taxon>Saccharopolyspora</taxon>
    </lineage>
</organism>